<dbReference type="InterPro" id="IPR036188">
    <property type="entry name" value="FAD/NAD-bd_sf"/>
</dbReference>
<dbReference type="SUPFAM" id="SSF51905">
    <property type="entry name" value="FAD/NAD(P)-binding domain"/>
    <property type="match status" value="1"/>
</dbReference>
<dbReference type="InterPro" id="IPR002938">
    <property type="entry name" value="FAD-bd"/>
</dbReference>
<dbReference type="Gene3D" id="3.30.9.10">
    <property type="entry name" value="D-Amino Acid Oxidase, subunit A, domain 2"/>
    <property type="match status" value="1"/>
</dbReference>
<sequence length="571" mass="62200">METRQAPRILIVGAGPAGLALAIELGQRDIPCLLIERNDRVGYAPRAKTTNVRTREHLRRWGIADKLRAASPLGVDYPSNIVFCTRLNGPALARIENAMYCAPGKNPLYSEHAQWIPQYSVEEVMRAHVQTLPCVELRFSTELLGFTQDDRGVVAQLKNLADGTSLEVACDYLVGADGARSTVRTAIGAKMHGTYGLSRNYNVVFRAPGLAQAHAHGPAIMYWQINGDAPSLIGPMDSGDKWFFMPTQMASDQKLNNDEAAALIRKATGLADQAIEVLSTDEWVASRLIADKYSDRRAFLIGDACHLHPPFGGYGMNMGVADGVDLGWKIAAVLQGWGGRALLDSYEQERRPVHDFVMDEAVANHSVLGNQLWQEGLEDATDAGTRLRSEVGKRIAVAKLREFNTLGVVLGYRYDGSPVIVPDGTEAPAHDFLNYVPTARPGALAPHAWLHDGSSLYDHFGRGFTLLASHDADAAVLAQAEAAARMTGVPLKVLQPQERVIKQLYEARYTLIRPDQHVAWRGDAWPVGDVLLTATGQPVASSAPQHKRTGKATPMSNDFITPFETATGDTP</sequence>
<feature type="region of interest" description="Disordered" evidence="4">
    <location>
        <begin position="538"/>
        <end position="571"/>
    </location>
</feature>
<evidence type="ECO:0000313" key="7">
    <source>
        <dbReference type="Proteomes" id="UP001385892"/>
    </source>
</evidence>
<keyword evidence="7" id="KW-1185">Reference proteome</keyword>
<dbReference type="Pfam" id="PF01494">
    <property type="entry name" value="FAD_binding_3"/>
    <property type="match status" value="1"/>
</dbReference>
<evidence type="ECO:0000313" key="6">
    <source>
        <dbReference type="EMBL" id="MEJ8848624.1"/>
    </source>
</evidence>
<dbReference type="InterPro" id="IPR050641">
    <property type="entry name" value="RIFMO-like"/>
</dbReference>
<evidence type="ECO:0000256" key="3">
    <source>
        <dbReference type="ARBA" id="ARBA00022827"/>
    </source>
</evidence>
<keyword evidence="2" id="KW-0285">Flavoprotein</keyword>
<dbReference type="Proteomes" id="UP001385892">
    <property type="component" value="Unassembled WGS sequence"/>
</dbReference>
<dbReference type="RefSeq" id="WP_340343753.1">
    <property type="nucleotide sequence ID" value="NZ_JBBKZT010000008.1"/>
</dbReference>
<comment type="caution">
    <text evidence="6">The sequence shown here is derived from an EMBL/GenBank/DDBJ whole genome shotgun (WGS) entry which is preliminary data.</text>
</comment>
<dbReference type="NCBIfam" id="NF004780">
    <property type="entry name" value="PRK06126.1"/>
    <property type="match status" value="1"/>
</dbReference>
<proteinExistence type="predicted"/>
<comment type="cofactor">
    <cofactor evidence="1">
        <name>FAD</name>
        <dbReference type="ChEBI" id="CHEBI:57692"/>
    </cofactor>
</comment>
<gene>
    <name evidence="6" type="ORF">WKW82_18345</name>
</gene>
<dbReference type="PANTHER" id="PTHR43004">
    <property type="entry name" value="TRK SYSTEM POTASSIUM UPTAKE PROTEIN"/>
    <property type="match status" value="1"/>
</dbReference>
<keyword evidence="6" id="KW-0560">Oxidoreductase</keyword>
<name>A0ABU8WMP3_9BURK</name>
<keyword evidence="6" id="KW-0503">Monooxygenase</keyword>
<evidence type="ECO:0000256" key="1">
    <source>
        <dbReference type="ARBA" id="ARBA00001974"/>
    </source>
</evidence>
<evidence type="ECO:0000256" key="4">
    <source>
        <dbReference type="SAM" id="MobiDB-lite"/>
    </source>
</evidence>
<feature type="domain" description="FAD-binding" evidence="5">
    <location>
        <begin position="9"/>
        <end position="360"/>
    </location>
</feature>
<dbReference type="Gene3D" id="3.40.30.120">
    <property type="match status" value="1"/>
</dbReference>
<accession>A0ABU8WMP3</accession>
<reference evidence="6 7" key="1">
    <citation type="submission" date="2024-03" db="EMBL/GenBank/DDBJ databases">
        <title>Novel species of the genus Variovorax.</title>
        <authorList>
            <person name="Liu Q."/>
            <person name="Xin Y.-H."/>
        </authorList>
    </citation>
    <scope>NUCLEOTIDE SEQUENCE [LARGE SCALE GENOMIC DNA]</scope>
    <source>
        <strain evidence="6 7">KACC 18900</strain>
    </source>
</reference>
<evidence type="ECO:0000259" key="5">
    <source>
        <dbReference type="Pfam" id="PF01494"/>
    </source>
</evidence>
<dbReference type="GO" id="GO:0004497">
    <property type="term" value="F:monooxygenase activity"/>
    <property type="evidence" value="ECO:0007669"/>
    <property type="project" value="UniProtKB-KW"/>
</dbReference>
<evidence type="ECO:0000256" key="2">
    <source>
        <dbReference type="ARBA" id="ARBA00022630"/>
    </source>
</evidence>
<organism evidence="6 7">
    <name type="scientific">Variovorax rhizosphaerae</name>
    <dbReference type="NCBI Taxonomy" id="1836200"/>
    <lineage>
        <taxon>Bacteria</taxon>
        <taxon>Pseudomonadati</taxon>
        <taxon>Pseudomonadota</taxon>
        <taxon>Betaproteobacteria</taxon>
        <taxon>Burkholderiales</taxon>
        <taxon>Comamonadaceae</taxon>
        <taxon>Variovorax</taxon>
    </lineage>
</organism>
<protein>
    <submittedName>
        <fullName evidence="6">FAD-dependent monooxygenase</fullName>
    </submittedName>
</protein>
<dbReference type="PANTHER" id="PTHR43004:SF19">
    <property type="entry name" value="BINDING MONOOXYGENASE, PUTATIVE (JCVI)-RELATED"/>
    <property type="match status" value="1"/>
</dbReference>
<dbReference type="EMBL" id="JBBKZT010000008">
    <property type="protein sequence ID" value="MEJ8848624.1"/>
    <property type="molecule type" value="Genomic_DNA"/>
</dbReference>
<dbReference type="PRINTS" id="PR00420">
    <property type="entry name" value="RNGMNOXGNASE"/>
</dbReference>
<dbReference type="Gene3D" id="3.50.50.60">
    <property type="entry name" value="FAD/NAD(P)-binding domain"/>
    <property type="match status" value="1"/>
</dbReference>
<dbReference type="Pfam" id="PF21274">
    <property type="entry name" value="Rng_hyd_C"/>
    <property type="match status" value="1"/>
</dbReference>
<keyword evidence="3" id="KW-0274">FAD</keyword>